<evidence type="ECO:0000256" key="3">
    <source>
        <dbReference type="ARBA" id="ARBA00023163"/>
    </source>
</evidence>
<feature type="transmembrane region" description="Helical" evidence="6">
    <location>
        <begin position="37"/>
        <end position="55"/>
    </location>
</feature>
<dbReference type="Gene3D" id="4.10.240.10">
    <property type="entry name" value="Zn(2)-C6 fungal-type DNA-binding domain"/>
    <property type="match status" value="1"/>
</dbReference>
<keyword evidence="6" id="KW-1133">Transmembrane helix</keyword>
<keyword evidence="4" id="KW-0539">Nucleus</keyword>
<dbReference type="PANTHER" id="PTHR42029:SF2">
    <property type="entry name" value="WAX SYNTHASE DOMAIN-CONTAINING PROTEIN"/>
    <property type="match status" value="1"/>
</dbReference>
<dbReference type="SUPFAM" id="SSF57701">
    <property type="entry name" value="Zn2/Cys6 DNA-binding domain"/>
    <property type="match status" value="1"/>
</dbReference>
<keyword evidence="6" id="KW-0812">Transmembrane</keyword>
<dbReference type="InterPro" id="IPR001138">
    <property type="entry name" value="Zn2Cys6_DnaBD"/>
</dbReference>
<evidence type="ECO:0000259" key="7">
    <source>
        <dbReference type="PROSITE" id="PS50048"/>
    </source>
</evidence>
<dbReference type="CDD" id="cd00067">
    <property type="entry name" value="GAL4"/>
    <property type="match status" value="1"/>
</dbReference>
<accession>A0AAN4PQ65</accession>
<feature type="transmembrane region" description="Helical" evidence="6">
    <location>
        <begin position="125"/>
        <end position="149"/>
    </location>
</feature>
<dbReference type="PANTHER" id="PTHR42029">
    <property type="entry name" value="AN04G07800"/>
    <property type="match status" value="1"/>
</dbReference>
<dbReference type="Pfam" id="PF00172">
    <property type="entry name" value="Zn_clus"/>
    <property type="match status" value="1"/>
</dbReference>
<evidence type="ECO:0000256" key="2">
    <source>
        <dbReference type="ARBA" id="ARBA00023125"/>
    </source>
</evidence>
<evidence type="ECO:0000256" key="5">
    <source>
        <dbReference type="SAM" id="MobiDB-lite"/>
    </source>
</evidence>
<feature type="transmembrane region" description="Helical" evidence="6">
    <location>
        <begin position="67"/>
        <end position="84"/>
    </location>
</feature>
<evidence type="ECO:0000313" key="8">
    <source>
        <dbReference type="EMBL" id="GAQ10224.1"/>
    </source>
</evidence>
<protein>
    <recommendedName>
        <fullName evidence="7">Zn(2)-C6 fungal-type domain-containing protein</fullName>
    </recommendedName>
</protein>
<sequence length="968" mass="107533">MLGLNSIPSYAYATEHSHHVKRTAQRPVDPAALILEAWSQGLMTGSLVIMAAVTYANMRPGVLLHKLILLELILALAHGTFIFAPDPVYGWYLASSAIGLIISWSLHNVIAWIKNRPFMGRKLSLFYVGTIVLAQPYWATEIYANFAYFNNLNPTVYEKIRPWEALFRDPWWIYTTCNLFWVVKTHYGFGIIELVRECPRFGLMLASMCLSIVFIALDVISVTGALRAAMPLGINPFWKLCFMFKCLCDTIILDDFKTALDKLSSRWLARNGIQAVHSLVNIRPWAQSTSEVIFARIFQIVSHQGTVTRVMACLFGQGGLIPPPALGSDWRSERTIGVPTGPGAQPQAASRTAPLRNPPVSWPEVACLSQSQWLGRVSTINLTNLTRARSRRVETQDADSRVILSFASFPRSACDADVLRLFWKHGDKALRDTTSVFSSEPRRRRSALACDTCRGRRTKCDGKRPKCSFCFERGKDCFYHEGQDLPPSPAELSRLWEQLDHITAVAQGRTSRNSPSHYPRQGSSSPTTYGKSTKFPFMILQSEAFMNLVGVEVSLPVRLEEIERGRHTLPAQTRGTDLVMADLEEASVHLHAFREHIQTWYPILQRDYTEDFIEASRSCFATSITSCVSLLVLAIGCVVGRESVAGTRQVGSESVYLKAATDMLPCVFADSSPASAQCLLLFAIYHLCYAQPCQAHDFVAMASYKLQNYILNELGTENDTTTKALLLDLANSGIWSMAPFVSPPTIQTTSLPSSDLSYFVAEIAMRRMLQRCTWATSSPAAGAHIYAPIVAAELERQLDEWLQLLPSHLSFGRASPTVGPRPQGNTGNNAHSAQVAFLRAQYFAFKASIYWPAVYEALTTGEPNGELVRHSHHFFTSYAEFVPCAAAAVAVCRPNLWTLCTSVFTISMAALVGLMDPCFAGFMSRDVANSLDLAVQVFDGVIQVSSPSLAEMGVILKERIQLYHSRYT</sequence>
<keyword evidence="1" id="KW-0805">Transcription regulation</keyword>
<keyword evidence="2" id="KW-0238">DNA-binding</keyword>
<feature type="transmembrane region" description="Helical" evidence="6">
    <location>
        <begin position="171"/>
        <end position="189"/>
    </location>
</feature>
<feature type="transmembrane region" description="Helical" evidence="6">
    <location>
        <begin position="90"/>
        <end position="113"/>
    </location>
</feature>
<reference evidence="8 9" key="1">
    <citation type="submission" date="2015-11" db="EMBL/GenBank/DDBJ databases">
        <title>Aspergillus lentulus strain IFM 54703T.</title>
        <authorList>
            <person name="Kusuya Y."/>
            <person name="Sakai K."/>
            <person name="Kamei K."/>
            <person name="Takahashi H."/>
            <person name="Yaguchi T."/>
        </authorList>
    </citation>
    <scope>NUCLEOTIDE SEQUENCE [LARGE SCALE GENOMIC DNA]</scope>
    <source>
        <strain evidence="8 9">IFM 54703</strain>
    </source>
</reference>
<evidence type="ECO:0000256" key="4">
    <source>
        <dbReference type="ARBA" id="ARBA00023242"/>
    </source>
</evidence>
<dbReference type="AlphaFoldDB" id="A0AAN4PQ65"/>
<dbReference type="GO" id="GO:0008270">
    <property type="term" value="F:zinc ion binding"/>
    <property type="evidence" value="ECO:0007669"/>
    <property type="project" value="InterPro"/>
</dbReference>
<feature type="compositionally biased region" description="Polar residues" evidence="5">
    <location>
        <begin position="508"/>
        <end position="529"/>
    </location>
</feature>
<dbReference type="SMART" id="SM00066">
    <property type="entry name" value="GAL4"/>
    <property type="match status" value="1"/>
</dbReference>
<proteinExistence type="predicted"/>
<evidence type="ECO:0000256" key="6">
    <source>
        <dbReference type="SAM" id="Phobius"/>
    </source>
</evidence>
<dbReference type="GO" id="GO:0003677">
    <property type="term" value="F:DNA binding"/>
    <property type="evidence" value="ECO:0007669"/>
    <property type="project" value="UniProtKB-KW"/>
</dbReference>
<keyword evidence="3" id="KW-0804">Transcription</keyword>
<keyword evidence="6" id="KW-0472">Membrane</keyword>
<dbReference type="CDD" id="cd12148">
    <property type="entry name" value="fungal_TF_MHR"/>
    <property type="match status" value="1"/>
</dbReference>
<feature type="domain" description="Zn(2)-C6 fungal-type" evidence="7">
    <location>
        <begin position="449"/>
        <end position="479"/>
    </location>
</feature>
<dbReference type="GO" id="GO:0000981">
    <property type="term" value="F:DNA-binding transcription factor activity, RNA polymerase II-specific"/>
    <property type="evidence" value="ECO:0007669"/>
    <property type="project" value="InterPro"/>
</dbReference>
<feature type="region of interest" description="Disordered" evidence="5">
    <location>
        <begin position="507"/>
        <end position="529"/>
    </location>
</feature>
<dbReference type="Proteomes" id="UP000051487">
    <property type="component" value="Unassembled WGS sequence"/>
</dbReference>
<feature type="transmembrane region" description="Helical" evidence="6">
    <location>
        <begin position="201"/>
        <end position="226"/>
    </location>
</feature>
<dbReference type="InterPro" id="IPR036864">
    <property type="entry name" value="Zn2-C6_fun-type_DNA-bd_sf"/>
</dbReference>
<dbReference type="PROSITE" id="PS50048">
    <property type="entry name" value="ZN2_CY6_FUNGAL_2"/>
    <property type="match status" value="1"/>
</dbReference>
<comment type="caution">
    <text evidence="8">The sequence shown here is derived from an EMBL/GenBank/DDBJ whole genome shotgun (WGS) entry which is preliminary data.</text>
</comment>
<evidence type="ECO:0000313" key="9">
    <source>
        <dbReference type="Proteomes" id="UP000051487"/>
    </source>
</evidence>
<gene>
    <name evidence="8" type="ORF">ALT_7545</name>
</gene>
<dbReference type="EMBL" id="BCLY01000016">
    <property type="protein sequence ID" value="GAQ10224.1"/>
    <property type="molecule type" value="Genomic_DNA"/>
</dbReference>
<name>A0AAN4PQ65_ASPLE</name>
<organism evidence="8 9">
    <name type="scientific">Aspergillus lentulus</name>
    <dbReference type="NCBI Taxonomy" id="293939"/>
    <lineage>
        <taxon>Eukaryota</taxon>
        <taxon>Fungi</taxon>
        <taxon>Dikarya</taxon>
        <taxon>Ascomycota</taxon>
        <taxon>Pezizomycotina</taxon>
        <taxon>Eurotiomycetes</taxon>
        <taxon>Eurotiomycetidae</taxon>
        <taxon>Eurotiales</taxon>
        <taxon>Aspergillaceae</taxon>
        <taxon>Aspergillus</taxon>
        <taxon>Aspergillus subgen. Fumigati</taxon>
    </lineage>
</organism>
<evidence type="ECO:0000256" key="1">
    <source>
        <dbReference type="ARBA" id="ARBA00023015"/>
    </source>
</evidence>
<dbReference type="PROSITE" id="PS00463">
    <property type="entry name" value="ZN2_CY6_FUNGAL_1"/>
    <property type="match status" value="1"/>
</dbReference>